<dbReference type="PANTHER" id="PTHR21089:SF1">
    <property type="entry name" value="BIFUNCTIONAL 3-DEHYDROQUINATE DEHYDRATASE_SHIKIMATE DEHYDROGENASE, CHLOROPLASTIC"/>
    <property type="match status" value="1"/>
</dbReference>
<accession>A0A1H2ZLX1</accession>
<feature type="binding site" evidence="8">
    <location>
        <position position="237"/>
    </location>
    <ligand>
        <name>NADP(+)</name>
        <dbReference type="ChEBI" id="CHEBI:58349"/>
    </ligand>
</feature>
<dbReference type="InterPro" id="IPR036291">
    <property type="entry name" value="NAD(P)-bd_dom_sf"/>
</dbReference>
<feature type="domain" description="SDH C-terminal" evidence="11">
    <location>
        <begin position="237"/>
        <end position="267"/>
    </location>
</feature>
<evidence type="ECO:0000259" key="11">
    <source>
        <dbReference type="Pfam" id="PF18317"/>
    </source>
</evidence>
<dbReference type="Pfam" id="PF08501">
    <property type="entry name" value="Shikimate_dh_N"/>
    <property type="match status" value="1"/>
</dbReference>
<evidence type="ECO:0000259" key="10">
    <source>
        <dbReference type="Pfam" id="PF08501"/>
    </source>
</evidence>
<evidence type="ECO:0000256" key="1">
    <source>
        <dbReference type="ARBA" id="ARBA00004871"/>
    </source>
</evidence>
<evidence type="ECO:0000256" key="4">
    <source>
        <dbReference type="ARBA" id="ARBA00022857"/>
    </source>
</evidence>
<dbReference type="AlphaFoldDB" id="A0A1H2ZLX1"/>
<evidence type="ECO:0000313" key="12">
    <source>
        <dbReference type="EMBL" id="SDX18351.1"/>
    </source>
</evidence>
<comment type="subunit">
    <text evidence="8">Homodimer.</text>
</comment>
<dbReference type="GO" id="GO:0008652">
    <property type="term" value="P:amino acid biosynthetic process"/>
    <property type="evidence" value="ECO:0007669"/>
    <property type="project" value="UniProtKB-KW"/>
</dbReference>
<gene>
    <name evidence="8" type="primary">aroE</name>
    <name evidence="12" type="ORF">SAMN05443545_104188</name>
</gene>
<dbReference type="InterPro" id="IPR006151">
    <property type="entry name" value="Shikm_DH/Glu-tRNA_Rdtase"/>
</dbReference>
<dbReference type="CDD" id="cd01065">
    <property type="entry name" value="NAD_bind_Shikimate_DH"/>
    <property type="match status" value="1"/>
</dbReference>
<feature type="binding site" evidence="8">
    <location>
        <begin position="15"/>
        <end position="17"/>
    </location>
    <ligand>
        <name>shikimate</name>
        <dbReference type="ChEBI" id="CHEBI:36208"/>
    </ligand>
</feature>
<feature type="domain" description="Shikimate dehydrogenase substrate binding N-terminal" evidence="10">
    <location>
        <begin position="7"/>
        <end position="89"/>
    </location>
</feature>
<dbReference type="GO" id="GO:0009423">
    <property type="term" value="P:chorismate biosynthetic process"/>
    <property type="evidence" value="ECO:0007669"/>
    <property type="project" value="UniProtKB-UniRule"/>
</dbReference>
<keyword evidence="5 8" id="KW-0560">Oxidoreductase</keyword>
<dbReference type="SUPFAM" id="SSF51735">
    <property type="entry name" value="NAD(P)-binding Rossmann-fold domains"/>
    <property type="match status" value="1"/>
</dbReference>
<feature type="active site" description="Proton acceptor" evidence="8">
    <location>
        <position position="66"/>
    </location>
</feature>
<protein>
    <recommendedName>
        <fullName evidence="2 8">Shikimate dehydrogenase (NADP(+))</fullName>
        <shortName evidence="8">SDH</shortName>
        <ecNumber evidence="2 8">1.1.1.25</ecNumber>
    </recommendedName>
</protein>
<dbReference type="NCBIfam" id="NF001310">
    <property type="entry name" value="PRK00258.1-2"/>
    <property type="match status" value="1"/>
</dbReference>
<dbReference type="SUPFAM" id="SSF53223">
    <property type="entry name" value="Aminoacid dehydrogenase-like, N-terminal domain"/>
    <property type="match status" value="1"/>
</dbReference>
<comment type="catalytic activity">
    <reaction evidence="7 8">
        <text>shikimate + NADP(+) = 3-dehydroshikimate + NADPH + H(+)</text>
        <dbReference type="Rhea" id="RHEA:17737"/>
        <dbReference type="ChEBI" id="CHEBI:15378"/>
        <dbReference type="ChEBI" id="CHEBI:16630"/>
        <dbReference type="ChEBI" id="CHEBI:36208"/>
        <dbReference type="ChEBI" id="CHEBI:57783"/>
        <dbReference type="ChEBI" id="CHEBI:58349"/>
        <dbReference type="EC" id="1.1.1.25"/>
    </reaction>
</comment>
<keyword evidence="6 8" id="KW-0057">Aromatic amino acid biosynthesis</keyword>
<dbReference type="InterPro" id="IPR013708">
    <property type="entry name" value="Shikimate_DH-bd_N"/>
</dbReference>
<comment type="pathway">
    <text evidence="1 8">Metabolic intermediate biosynthesis; chorismate biosynthesis; chorismate from D-erythrose 4-phosphate and phosphoenolpyruvate: step 4/7.</text>
</comment>
<dbReference type="InterPro" id="IPR011342">
    <property type="entry name" value="Shikimate_DH"/>
</dbReference>
<keyword evidence="4 8" id="KW-0521">NADP</keyword>
<feature type="binding site" evidence="8">
    <location>
        <begin position="151"/>
        <end position="156"/>
    </location>
    <ligand>
        <name>NADP(+)</name>
        <dbReference type="ChEBI" id="CHEBI:58349"/>
    </ligand>
</feature>
<keyword evidence="3 8" id="KW-0028">Amino-acid biosynthesis</keyword>
<dbReference type="UniPathway" id="UPA00053">
    <property type="reaction ID" value="UER00087"/>
</dbReference>
<dbReference type="InterPro" id="IPR022893">
    <property type="entry name" value="Shikimate_DH_fam"/>
</dbReference>
<feature type="binding site" evidence="8">
    <location>
        <position position="78"/>
    </location>
    <ligand>
        <name>NADP(+)</name>
        <dbReference type="ChEBI" id="CHEBI:58349"/>
    </ligand>
</feature>
<evidence type="ECO:0000256" key="2">
    <source>
        <dbReference type="ARBA" id="ARBA00012962"/>
    </source>
</evidence>
<feature type="binding site" evidence="8">
    <location>
        <position position="62"/>
    </location>
    <ligand>
        <name>shikimate</name>
        <dbReference type="ChEBI" id="CHEBI:36208"/>
    </ligand>
</feature>
<dbReference type="Pfam" id="PF18317">
    <property type="entry name" value="SDH_C"/>
    <property type="match status" value="1"/>
</dbReference>
<evidence type="ECO:0000259" key="9">
    <source>
        <dbReference type="Pfam" id="PF01488"/>
    </source>
</evidence>
<dbReference type="RefSeq" id="WP_092569205.1">
    <property type="nucleotide sequence ID" value="NZ_BMXH01000001.1"/>
</dbReference>
<dbReference type="GO" id="GO:0019632">
    <property type="term" value="P:shikimate metabolic process"/>
    <property type="evidence" value="ECO:0007669"/>
    <property type="project" value="InterPro"/>
</dbReference>
<dbReference type="PANTHER" id="PTHR21089">
    <property type="entry name" value="SHIKIMATE DEHYDROGENASE"/>
    <property type="match status" value="1"/>
</dbReference>
<evidence type="ECO:0000313" key="13">
    <source>
        <dbReference type="Proteomes" id="UP000198500"/>
    </source>
</evidence>
<reference evidence="12 13" key="1">
    <citation type="submission" date="2016-10" db="EMBL/GenBank/DDBJ databases">
        <authorList>
            <person name="de Groot N.N."/>
        </authorList>
    </citation>
    <scope>NUCLEOTIDE SEQUENCE [LARGE SCALE GENOMIC DNA]</scope>
    <source>
        <strain evidence="12 13">DSM 19219</strain>
    </source>
</reference>
<feature type="binding site" evidence="8">
    <location>
        <position position="214"/>
    </location>
    <ligand>
        <name>NADP(+)</name>
        <dbReference type="ChEBI" id="CHEBI:58349"/>
    </ligand>
</feature>
<feature type="binding site" evidence="8">
    <location>
        <position position="216"/>
    </location>
    <ligand>
        <name>shikimate</name>
        <dbReference type="ChEBI" id="CHEBI:36208"/>
    </ligand>
</feature>
<dbReference type="STRING" id="574349.SAMN05443545_104188"/>
<dbReference type="FunFam" id="3.40.50.10860:FF:000006">
    <property type="entry name" value="Shikimate dehydrogenase (NADP(+))"/>
    <property type="match status" value="1"/>
</dbReference>
<sequence>MTERYCVFGHPVGHSRSPSIHSAFAAQHGATIDYTAIEAPLDDFAGAWQAFTNTGGVGANVTVPFKEEAFRLADTLSERAKRAGAVNTLSLTSAGTTQGDTTDGVGLVRDLEHHGVALKDSHVLILGAGGAVRGVLEPILATGPASVLIANRTAMKARALAADFQDMGSVEGGGFDTVSGAYDLVINGTSASLAGDLPPLPDSLFASNGTAYDMMYGAEPTVFLQWARERSARTLDGLGMLVEQAAESYYLWRGKHPDTRAVLEALRADVVAGQ</sequence>
<dbReference type="GO" id="GO:0004764">
    <property type="term" value="F:shikimate 3-dehydrogenase (NADP+) activity"/>
    <property type="evidence" value="ECO:0007669"/>
    <property type="project" value="UniProtKB-UniRule"/>
</dbReference>
<dbReference type="FunFam" id="3.40.50.720:FF:000104">
    <property type="entry name" value="Shikimate dehydrogenase (NADP(+))"/>
    <property type="match status" value="1"/>
</dbReference>
<feature type="binding site" evidence="8">
    <location>
        <position position="244"/>
    </location>
    <ligand>
        <name>shikimate</name>
        <dbReference type="ChEBI" id="CHEBI:36208"/>
    </ligand>
</feature>
<comment type="similarity">
    <text evidence="8">Belongs to the shikimate dehydrogenase family.</text>
</comment>
<dbReference type="Gene3D" id="3.40.50.720">
    <property type="entry name" value="NAD(P)-binding Rossmann-like Domain"/>
    <property type="match status" value="1"/>
</dbReference>
<dbReference type="NCBIfam" id="TIGR00507">
    <property type="entry name" value="aroE"/>
    <property type="match status" value="1"/>
</dbReference>
<dbReference type="EC" id="1.1.1.25" evidence="2 8"/>
<proteinExistence type="inferred from homology"/>
<dbReference type="Proteomes" id="UP000198500">
    <property type="component" value="Unassembled WGS sequence"/>
</dbReference>
<dbReference type="GO" id="GO:0009073">
    <property type="term" value="P:aromatic amino acid family biosynthetic process"/>
    <property type="evidence" value="ECO:0007669"/>
    <property type="project" value="UniProtKB-KW"/>
</dbReference>
<evidence type="ECO:0000256" key="8">
    <source>
        <dbReference type="HAMAP-Rule" id="MF_00222"/>
    </source>
</evidence>
<keyword evidence="13" id="KW-1185">Reference proteome</keyword>
<feature type="binding site" evidence="8">
    <location>
        <position position="87"/>
    </location>
    <ligand>
        <name>shikimate</name>
        <dbReference type="ChEBI" id="CHEBI:36208"/>
    </ligand>
</feature>
<dbReference type="GO" id="GO:0005829">
    <property type="term" value="C:cytosol"/>
    <property type="evidence" value="ECO:0007669"/>
    <property type="project" value="TreeGrafter"/>
</dbReference>
<feature type="binding site" evidence="8">
    <location>
        <position position="103"/>
    </location>
    <ligand>
        <name>shikimate</name>
        <dbReference type="ChEBI" id="CHEBI:36208"/>
    </ligand>
</feature>
<dbReference type="Pfam" id="PF01488">
    <property type="entry name" value="Shikimate_DH"/>
    <property type="match status" value="1"/>
</dbReference>
<dbReference type="InterPro" id="IPR046346">
    <property type="entry name" value="Aminoacid_DH-like_N_sf"/>
</dbReference>
<feature type="binding site" evidence="8">
    <location>
        <begin position="127"/>
        <end position="131"/>
    </location>
    <ligand>
        <name>NADP(+)</name>
        <dbReference type="ChEBI" id="CHEBI:58349"/>
    </ligand>
</feature>
<dbReference type="OrthoDB" id="9776868at2"/>
<dbReference type="GO" id="GO:0050661">
    <property type="term" value="F:NADP binding"/>
    <property type="evidence" value="ECO:0007669"/>
    <property type="project" value="InterPro"/>
</dbReference>
<evidence type="ECO:0000256" key="5">
    <source>
        <dbReference type="ARBA" id="ARBA00023002"/>
    </source>
</evidence>
<feature type="domain" description="Quinate/shikimate 5-dehydrogenase/glutamyl-tRNA reductase" evidence="9">
    <location>
        <begin position="117"/>
        <end position="192"/>
    </location>
</feature>
<dbReference type="HAMAP" id="MF_00222">
    <property type="entry name" value="Shikimate_DH_AroE"/>
    <property type="match status" value="1"/>
</dbReference>
<evidence type="ECO:0000256" key="6">
    <source>
        <dbReference type="ARBA" id="ARBA00023141"/>
    </source>
</evidence>
<dbReference type="InterPro" id="IPR041121">
    <property type="entry name" value="SDH_C"/>
</dbReference>
<evidence type="ECO:0000256" key="3">
    <source>
        <dbReference type="ARBA" id="ARBA00022605"/>
    </source>
</evidence>
<evidence type="ECO:0000256" key="7">
    <source>
        <dbReference type="ARBA" id="ARBA00049442"/>
    </source>
</evidence>
<comment type="function">
    <text evidence="8">Involved in the biosynthesis of the chorismate, which leads to the biosynthesis of aromatic amino acids. Catalyzes the reversible NADPH linked reduction of 3-dehydroshikimate (DHSA) to yield shikimate (SA).</text>
</comment>
<dbReference type="EMBL" id="FNNI01000004">
    <property type="protein sequence ID" value="SDX18351.1"/>
    <property type="molecule type" value="Genomic_DNA"/>
</dbReference>
<name>A0A1H2ZLX1_9GAMM</name>
<organism evidence="12 13">
    <name type="scientific">Aidingimonas halophila</name>
    <dbReference type="NCBI Taxonomy" id="574349"/>
    <lineage>
        <taxon>Bacteria</taxon>
        <taxon>Pseudomonadati</taxon>
        <taxon>Pseudomonadota</taxon>
        <taxon>Gammaproteobacteria</taxon>
        <taxon>Oceanospirillales</taxon>
        <taxon>Halomonadaceae</taxon>
        <taxon>Aidingimonas</taxon>
    </lineage>
</organism>
<dbReference type="Gene3D" id="3.40.50.10860">
    <property type="entry name" value="Leucine Dehydrogenase, chain A, domain 1"/>
    <property type="match status" value="1"/>
</dbReference>